<feature type="compositionally biased region" description="Basic and acidic residues" evidence="3">
    <location>
        <begin position="612"/>
        <end position="634"/>
    </location>
</feature>
<accession>A0A841EAG7</accession>
<dbReference type="Proteomes" id="UP000578077">
    <property type="component" value="Unassembled WGS sequence"/>
</dbReference>
<feature type="compositionally biased region" description="Low complexity" evidence="3">
    <location>
        <begin position="1"/>
        <end position="22"/>
    </location>
</feature>
<comment type="caution">
    <text evidence="4">The sequence shown here is derived from an EMBL/GenBank/DDBJ whole genome shotgun (WGS) entry which is preliminary data.</text>
</comment>
<feature type="compositionally biased region" description="Low complexity" evidence="3">
    <location>
        <begin position="1423"/>
        <end position="1432"/>
    </location>
</feature>
<name>A0A841EAG7_9ACTN</name>
<evidence type="ECO:0000313" key="4">
    <source>
        <dbReference type="EMBL" id="MBB5999444.1"/>
    </source>
</evidence>
<keyword evidence="1 2" id="KW-0175">Coiled coil</keyword>
<feature type="coiled-coil region" evidence="2">
    <location>
        <begin position="810"/>
        <end position="844"/>
    </location>
</feature>
<dbReference type="SUPFAM" id="SSF52540">
    <property type="entry name" value="P-loop containing nucleoside triphosphate hydrolases"/>
    <property type="match status" value="1"/>
</dbReference>
<organism evidence="4 5">
    <name type="scientific">Streptomonospora salina</name>
    <dbReference type="NCBI Taxonomy" id="104205"/>
    <lineage>
        <taxon>Bacteria</taxon>
        <taxon>Bacillati</taxon>
        <taxon>Actinomycetota</taxon>
        <taxon>Actinomycetes</taxon>
        <taxon>Streptosporangiales</taxon>
        <taxon>Nocardiopsidaceae</taxon>
        <taxon>Streptomonospora</taxon>
    </lineage>
</organism>
<feature type="region of interest" description="Disordered" evidence="3">
    <location>
        <begin position="1230"/>
        <end position="1251"/>
    </location>
</feature>
<protein>
    <submittedName>
        <fullName evidence="4">Uncharacterized protein (TIGR02680 family)</fullName>
    </submittedName>
</protein>
<dbReference type="RefSeq" id="WP_184636258.1">
    <property type="nucleotide sequence ID" value="NZ_BAABKT010000039.1"/>
</dbReference>
<feature type="region of interest" description="Disordered" evidence="3">
    <location>
        <begin position="335"/>
        <end position="414"/>
    </location>
</feature>
<evidence type="ECO:0000256" key="2">
    <source>
        <dbReference type="SAM" id="Coils"/>
    </source>
</evidence>
<feature type="region of interest" description="Disordered" evidence="3">
    <location>
        <begin position="1416"/>
        <end position="1442"/>
    </location>
</feature>
<keyword evidence="5" id="KW-1185">Reference proteome</keyword>
<evidence type="ECO:0000313" key="5">
    <source>
        <dbReference type="Proteomes" id="UP000578077"/>
    </source>
</evidence>
<dbReference type="PANTHER" id="PTHR32083:SF48">
    <property type="entry name" value="TRANS-GOLGI NETWORK-LOCALIZED SYP41-INTERACTING PROTEIN 1"/>
    <property type="match status" value="1"/>
</dbReference>
<proteinExistence type="predicted"/>
<dbReference type="InterPro" id="IPR013496">
    <property type="entry name" value="CHP02680"/>
</dbReference>
<dbReference type="PANTHER" id="PTHR32083">
    <property type="entry name" value="CILIA AND FLAGELLA-ASSOCIATED PROTEIN 58-RELATED"/>
    <property type="match status" value="1"/>
</dbReference>
<feature type="region of interest" description="Disordered" evidence="3">
    <location>
        <begin position="612"/>
        <end position="653"/>
    </location>
</feature>
<reference evidence="4 5" key="1">
    <citation type="submission" date="2020-08" db="EMBL/GenBank/DDBJ databases">
        <title>Sequencing the genomes of 1000 actinobacteria strains.</title>
        <authorList>
            <person name="Klenk H.-P."/>
        </authorList>
    </citation>
    <scope>NUCLEOTIDE SEQUENCE [LARGE SCALE GENOMIC DNA]</scope>
    <source>
        <strain evidence="4 5">DSM 44593</strain>
    </source>
</reference>
<feature type="compositionally biased region" description="Low complexity" evidence="3">
    <location>
        <begin position="474"/>
        <end position="490"/>
    </location>
</feature>
<feature type="region of interest" description="Disordered" evidence="3">
    <location>
        <begin position="460"/>
        <end position="498"/>
    </location>
</feature>
<dbReference type="EMBL" id="JACHLY010000001">
    <property type="protein sequence ID" value="MBB5999444.1"/>
    <property type="molecule type" value="Genomic_DNA"/>
</dbReference>
<dbReference type="Pfam" id="PF13558">
    <property type="entry name" value="SbcC_Walker_B"/>
    <property type="match status" value="1"/>
</dbReference>
<evidence type="ECO:0000256" key="1">
    <source>
        <dbReference type="ARBA" id="ARBA00023054"/>
    </source>
</evidence>
<feature type="coiled-coil region" evidence="2">
    <location>
        <begin position="992"/>
        <end position="1019"/>
    </location>
</feature>
<feature type="compositionally biased region" description="Basic and acidic residues" evidence="3">
    <location>
        <begin position="377"/>
        <end position="414"/>
    </location>
</feature>
<evidence type="ECO:0000256" key="3">
    <source>
        <dbReference type="SAM" id="MobiDB-lite"/>
    </source>
</evidence>
<dbReference type="NCBIfam" id="TIGR02680">
    <property type="entry name" value="TIGR02680 family protein"/>
    <property type="match status" value="1"/>
</dbReference>
<dbReference type="InterPro" id="IPR027417">
    <property type="entry name" value="P-loop_NTPase"/>
</dbReference>
<feature type="coiled-coil region" evidence="2">
    <location>
        <begin position="501"/>
        <end position="542"/>
    </location>
</feature>
<feature type="compositionally biased region" description="Basic and acidic residues" evidence="3">
    <location>
        <begin position="347"/>
        <end position="370"/>
    </location>
</feature>
<dbReference type="GO" id="GO:0005856">
    <property type="term" value="C:cytoskeleton"/>
    <property type="evidence" value="ECO:0007669"/>
    <property type="project" value="TreeGrafter"/>
</dbReference>
<feature type="region of interest" description="Disordered" evidence="3">
    <location>
        <begin position="1"/>
        <end position="43"/>
    </location>
</feature>
<sequence>MTDPLPVAADDPPAAPPAARADSGGAYAEPDTAGSPPLPHPAQGRWQPLRLGLVDLFYYEDEEFRFRDGRLLLRGNNGTGKSKVLALSLPFLLDGNLSASRVEPDGDPKKRMDWNLLLGGEHDNPERLGYTWIEFGRVDAAGTAHFRTLGCGLKAVTGRGIARHWFFTTSQRIGDDTGDGLRLLDNTRTALTRDRLAEAVGGHGRVYDNARDYRRAVDEELFGLGEERYRALVDLLIQLRQPQLSKRPDEAALSRALTQALPPLDEAVVADAAEAFRSLDEDRAELDAMKEAHGAAERFLGHYRSYARVAALRRSRPPRDRNAEYERLRERLREAEAQRDAAQARVSEAEESRRSQRERAARLEAEEKALRAGPEMRSAHELERAAEEARSAEERFRGHSGDAERASGDHARARTRLADAAERGRAAADRVEAALARAADGAADAGIGDVHRSEVAAPLDRADPADSGGEAPQRTAGAGDDTARAAADALTGRRDRSLDHVERLSAAAAEAETARAAAESRLSEAEDELAACEQRRSEAETAVGSAAAALVEAVRVHLSGCSQLRPDDPEGLLDRLQAWAGDLEGANPARAESDEAARRAGEDLADAAARLKQERATRTGRRGELQEELDRLREGGQSAPPVPYTRADGARAQRPGAPLWRLVDFRDTVPDGDRAGLEAALEAAGLLDAWVAPDGDVSSAQTHDVVLRPADPVDGPSLADALVPAVDTGDPQACAVAPAVVARLLGGVALHTPAPGTGATPDAGGPAPAGAAGVDTHGRFRLGVLRGRWSKERAEYLGEGAREAARRARIDELGAEIAELDAAVAELDSRAAELDRRRTALQAELAALPGDDTLVAAHAAHTEAANACRRARDVRDERDTAASAAAERAAAASSELHAAAADLGLPTDTGELRSLRRALDAYRVALADVWPALRERRGAAEDERVRGEETERLRAYAEEMAERSARAEDEWAAAHERHTTLKDTVGAAVEELQRRLAENGQAQRDCEQLREAAEQELIEASKLLGSEQTRIDDLQSGIETAAQARADAVAALRRFSATGLLGVALPDAETPPPGEEWAVRPAVDLARTIGARLAEADDSDAAWERVQKRLSAELAPLGETLSARGHQASTQSLEEGVVVRVVFNGREREVPELVGALDAEVEERERLLTARQRELLENHLITEVAGSLQELIVAAERRVTQMNEELEERPTSTGMRLRLVWRPSRRDAPPGLEDARRRLRQDSDAWSPEDRSVLGGFLQGQIDRVRAADQSGGTWYEHLKQALDYRTWHEFGVERHQNGRWQPATGPASGGERVLSMSIPLFAAASGHYASAGDPHVPRLITLDEAFAGVDDDSRAKCLGLLASFDLDVVMTSEREWGCYPQVPGLAICQLSRIEGVPAVLVTRWEWDGYRRIRVPDEPEDAPAPAAAPADAGIGGQDALWP</sequence>
<gene>
    <name evidence="4" type="ORF">HNR25_003195</name>
</gene>